<name>A0ABU9B8J7_9BURK</name>
<dbReference type="Pfam" id="PF20172">
    <property type="entry name" value="DUF6538"/>
    <property type="match status" value="1"/>
</dbReference>
<protein>
    <submittedName>
        <fullName evidence="2">DUF6538 domain-containing protein</fullName>
    </submittedName>
</protein>
<feature type="domain" description="DUF6538" evidence="1">
    <location>
        <begin position="8"/>
        <end position="67"/>
    </location>
</feature>
<dbReference type="Proteomes" id="UP001368500">
    <property type="component" value="Unassembled WGS sequence"/>
</dbReference>
<evidence type="ECO:0000259" key="1">
    <source>
        <dbReference type="Pfam" id="PF20172"/>
    </source>
</evidence>
<dbReference type="EMBL" id="JBBUTF010000003">
    <property type="protein sequence ID" value="MEK8024988.1"/>
    <property type="molecule type" value="Genomic_DNA"/>
</dbReference>
<reference evidence="2 3" key="1">
    <citation type="submission" date="2024-04" db="EMBL/GenBank/DDBJ databases">
        <title>Novel species of the genus Ideonella isolated from streams.</title>
        <authorList>
            <person name="Lu H."/>
        </authorList>
    </citation>
    <scope>NUCLEOTIDE SEQUENCE [LARGE SCALE GENOMIC DNA]</scope>
    <source>
        <strain evidence="2 3">BYS139W</strain>
    </source>
</reference>
<gene>
    <name evidence="2" type="ORF">AACH11_03315</name>
</gene>
<dbReference type="RefSeq" id="WP_341372773.1">
    <property type="nucleotide sequence ID" value="NZ_JBBUTF010000003.1"/>
</dbReference>
<dbReference type="InterPro" id="IPR046668">
    <property type="entry name" value="DUF6538"/>
</dbReference>
<proteinExistence type="predicted"/>
<comment type="caution">
    <text evidence="2">The sequence shown here is derived from an EMBL/GenBank/DDBJ whole genome shotgun (WGS) entry which is preliminary data.</text>
</comment>
<sequence length="84" mass="9653">MTRYPGVHQRPGTSYWWFCQAVPADLQPRFPSKWAERSSLKVRDLRSANSEAKRRAAAWDFKFSAMRSENEAASTASIDMTQAR</sequence>
<accession>A0ABU9B8J7</accession>
<evidence type="ECO:0000313" key="2">
    <source>
        <dbReference type="EMBL" id="MEK8024988.1"/>
    </source>
</evidence>
<evidence type="ECO:0000313" key="3">
    <source>
        <dbReference type="Proteomes" id="UP001368500"/>
    </source>
</evidence>
<organism evidence="2 3">
    <name type="scientific">Pseudaquabacterium rugosum</name>
    <dbReference type="NCBI Taxonomy" id="2984194"/>
    <lineage>
        <taxon>Bacteria</taxon>
        <taxon>Pseudomonadati</taxon>
        <taxon>Pseudomonadota</taxon>
        <taxon>Betaproteobacteria</taxon>
        <taxon>Burkholderiales</taxon>
        <taxon>Sphaerotilaceae</taxon>
        <taxon>Pseudaquabacterium</taxon>
    </lineage>
</organism>
<keyword evidence="3" id="KW-1185">Reference proteome</keyword>